<feature type="binding site" evidence="13">
    <location>
        <position position="238"/>
    </location>
    <ligand>
        <name>Ca(2+)</name>
        <dbReference type="ChEBI" id="CHEBI:29108"/>
    </ligand>
</feature>
<dbReference type="Gene3D" id="2.30.30.230">
    <property type="entry name" value="Fumarylacetoacetase, N-terminal domain"/>
    <property type="match status" value="1"/>
</dbReference>
<feature type="binding site" evidence="13">
    <location>
        <position position="206"/>
    </location>
    <ligand>
        <name>Ca(2+)</name>
        <dbReference type="ChEBI" id="CHEBI:29108"/>
    </ligand>
</feature>
<feature type="binding site" evidence="12">
    <location>
        <position position="136"/>
    </location>
    <ligand>
        <name>substrate</name>
    </ligand>
</feature>
<evidence type="ECO:0000256" key="1">
    <source>
        <dbReference type="ARBA" id="ARBA00001913"/>
    </source>
</evidence>
<evidence type="ECO:0000256" key="5">
    <source>
        <dbReference type="ARBA" id="ARBA00022723"/>
    </source>
</evidence>
<evidence type="ECO:0000256" key="2">
    <source>
        <dbReference type="ARBA" id="ARBA00001946"/>
    </source>
</evidence>
<comment type="cofactor">
    <cofactor evidence="1 13">
        <name>Ca(2+)</name>
        <dbReference type="ChEBI" id="CHEBI:29108"/>
    </cofactor>
</comment>
<dbReference type="RefSeq" id="WP_140928195.1">
    <property type="nucleotide sequence ID" value="NZ_VFSU01000024.1"/>
</dbReference>
<proteinExistence type="predicted"/>
<dbReference type="Proteomes" id="UP000319897">
    <property type="component" value="Unassembled WGS sequence"/>
</dbReference>
<comment type="cofactor">
    <cofactor evidence="2 13">
        <name>Mg(2+)</name>
        <dbReference type="ChEBI" id="CHEBI:18420"/>
    </cofactor>
</comment>
<dbReference type="InterPro" id="IPR011234">
    <property type="entry name" value="Fumarylacetoacetase-like_C"/>
</dbReference>
<dbReference type="GO" id="GO:0006559">
    <property type="term" value="P:L-phenylalanine catabolic process"/>
    <property type="evidence" value="ECO:0007669"/>
    <property type="project" value="UniProtKB-UniPathway"/>
</dbReference>
<dbReference type="GO" id="GO:0006572">
    <property type="term" value="P:L-tyrosine catabolic process"/>
    <property type="evidence" value="ECO:0007669"/>
    <property type="project" value="UniProtKB-KW"/>
</dbReference>
<evidence type="ECO:0000256" key="10">
    <source>
        <dbReference type="ARBA" id="ARBA00023232"/>
    </source>
</evidence>
<dbReference type="PANTHER" id="PTHR43069">
    <property type="entry name" value="FUMARYLACETOACETASE"/>
    <property type="match status" value="1"/>
</dbReference>
<feature type="binding site" evidence="13">
    <location>
        <position position="238"/>
    </location>
    <ligand>
        <name>Mg(2+)</name>
        <dbReference type="ChEBI" id="CHEBI:18420"/>
    </ligand>
</feature>
<dbReference type="Pfam" id="PF09298">
    <property type="entry name" value="FAA_hydrolase_N"/>
    <property type="match status" value="1"/>
</dbReference>
<gene>
    <name evidence="16" type="primary">fahA</name>
    <name evidence="16" type="ORF">FJQ54_09590</name>
</gene>
<evidence type="ECO:0000256" key="3">
    <source>
        <dbReference type="ARBA" id="ARBA00004782"/>
    </source>
</evidence>
<dbReference type="OrthoDB" id="3766879at2"/>
<keyword evidence="7 13" id="KW-0106">Calcium</keyword>
<protein>
    <recommendedName>
        <fullName evidence="4">fumarylacetoacetase</fullName>
        <ecNumber evidence="4">3.7.1.2</ecNumber>
    </recommendedName>
</protein>
<name>A0A501XLS5_9SPHN</name>
<comment type="pathway">
    <text evidence="3">Amino-acid degradation; L-phenylalanine degradation; acetoacetate and fumarate from L-phenylalanine: step 6/6.</text>
</comment>
<feature type="binding site" evidence="13">
    <location>
        <position position="134"/>
    </location>
    <ligand>
        <name>Ca(2+)</name>
        <dbReference type="ChEBI" id="CHEBI:29108"/>
    </ligand>
</feature>
<dbReference type="EMBL" id="VFSU01000024">
    <property type="protein sequence ID" value="TPE61137.1"/>
    <property type="molecule type" value="Genomic_DNA"/>
</dbReference>
<dbReference type="GO" id="GO:0046872">
    <property type="term" value="F:metal ion binding"/>
    <property type="evidence" value="ECO:0007669"/>
    <property type="project" value="UniProtKB-KW"/>
</dbReference>
<dbReference type="AlphaFoldDB" id="A0A501XLS5"/>
<feature type="active site" description="Proton acceptor" evidence="11">
    <location>
        <position position="141"/>
    </location>
</feature>
<reference evidence="16 17" key="1">
    <citation type="submission" date="2019-06" db="EMBL/GenBank/DDBJ databases">
        <authorList>
            <person name="Lee I."/>
            <person name="Jang G.I."/>
            <person name="Hwang C.Y."/>
        </authorList>
    </citation>
    <scope>NUCLEOTIDE SEQUENCE [LARGE SCALE GENOMIC DNA]</scope>
    <source>
        <strain evidence="16 17">PAMC 28131</strain>
    </source>
</reference>
<feature type="binding site" evidence="13">
    <location>
        <position position="262"/>
    </location>
    <ligand>
        <name>Mg(2+)</name>
        <dbReference type="ChEBI" id="CHEBI:18420"/>
    </ligand>
</feature>
<dbReference type="InterPro" id="IPR036462">
    <property type="entry name" value="Fumarylacetoacetase_N_sf"/>
</dbReference>
<evidence type="ECO:0000259" key="15">
    <source>
        <dbReference type="Pfam" id="PF09298"/>
    </source>
</evidence>
<sequence length="431" mass="46533">MNWWQTDHTHNPAARCWVKGADGHESFPVQNLPLGLFSDGDSGPRAGVAIGNFVLDLGGLIDAGLLPELDMLSDLLRERLNELLALGAETRRALRHALFALLTDARHRDAVAPFLVPMAHADMHMPCDVGDYTDFYAGIHHAMRVGKLFRPDAPLLPNYRHVPIGYHGRASSVVLSGTPVKRPQGQLPGADGPRFGPSERLDLELELGVWIGPGNELGAPVPIAEAAEHIAGFCLLNDWSARDVQTWEYQPLGPFLAKNFLTSISPWIITPEALAPFRERAYPRGADEPTPLPYLMDADDQAHGGLKLELGVWLQTRAMRQAGLPETRLSGGGSQALYWTVQQMLAHHTVNGCNLMPGDLFGTGTISGEADGSEGSLLELTQGGKAPITLPSGETRTFLQDGDRLRISAVARADGFASIGFGECVGEVLDS</sequence>
<evidence type="ECO:0000256" key="9">
    <source>
        <dbReference type="ARBA" id="ARBA00022878"/>
    </source>
</evidence>
<accession>A0A501XLS5</accession>
<feature type="binding site" evidence="13">
    <location>
        <position position="258"/>
    </location>
    <ligand>
        <name>Mg(2+)</name>
        <dbReference type="ChEBI" id="CHEBI:18420"/>
    </ligand>
</feature>
<feature type="binding site" evidence="13">
    <location>
        <position position="204"/>
    </location>
    <ligand>
        <name>Ca(2+)</name>
        <dbReference type="ChEBI" id="CHEBI:29108"/>
    </ligand>
</feature>
<evidence type="ECO:0000256" key="7">
    <source>
        <dbReference type="ARBA" id="ARBA00022837"/>
    </source>
</evidence>
<evidence type="ECO:0000259" key="14">
    <source>
        <dbReference type="Pfam" id="PF01557"/>
    </source>
</evidence>
<dbReference type="Pfam" id="PF01557">
    <property type="entry name" value="FAA_hydrolase"/>
    <property type="match status" value="1"/>
</dbReference>
<keyword evidence="8 13" id="KW-0460">Magnesium</keyword>
<dbReference type="EC" id="3.7.1.2" evidence="4"/>
<dbReference type="InterPro" id="IPR005959">
    <property type="entry name" value="Fumarylacetoacetase"/>
</dbReference>
<keyword evidence="10" id="KW-0585">Phenylalanine catabolism</keyword>
<keyword evidence="6 16" id="KW-0378">Hydrolase</keyword>
<evidence type="ECO:0000313" key="17">
    <source>
        <dbReference type="Proteomes" id="UP000319897"/>
    </source>
</evidence>
<dbReference type="NCBIfam" id="TIGR01266">
    <property type="entry name" value="fum_ac_acetase"/>
    <property type="match status" value="1"/>
</dbReference>
<dbReference type="SUPFAM" id="SSF63433">
    <property type="entry name" value="Fumarylacetoacetate hydrolase, FAH, N-terminal domain"/>
    <property type="match status" value="1"/>
</dbReference>
<feature type="domain" description="Fumarylacetoacetase N-terminal" evidence="15">
    <location>
        <begin position="30"/>
        <end position="126"/>
    </location>
</feature>
<feature type="binding site" evidence="12">
    <location>
        <position position="365"/>
    </location>
    <ligand>
        <name>substrate</name>
    </ligand>
</feature>
<dbReference type="Gene3D" id="3.90.850.10">
    <property type="entry name" value="Fumarylacetoacetase-like, C-terminal domain"/>
    <property type="match status" value="1"/>
</dbReference>
<evidence type="ECO:0000256" key="6">
    <source>
        <dbReference type="ARBA" id="ARBA00022801"/>
    </source>
</evidence>
<dbReference type="PANTHER" id="PTHR43069:SF2">
    <property type="entry name" value="FUMARYLACETOACETASE"/>
    <property type="match status" value="1"/>
</dbReference>
<dbReference type="InterPro" id="IPR036663">
    <property type="entry name" value="Fumarylacetoacetase_C_sf"/>
</dbReference>
<feature type="binding site" evidence="12">
    <location>
        <position position="150"/>
    </location>
    <ligand>
        <name>substrate</name>
    </ligand>
</feature>
<keyword evidence="5 13" id="KW-0479">Metal-binding</keyword>
<keyword evidence="9" id="KW-0828">Tyrosine catabolism</keyword>
<evidence type="ECO:0000256" key="11">
    <source>
        <dbReference type="PIRSR" id="PIRSR605959-1"/>
    </source>
</evidence>
<dbReference type="GO" id="GO:0004334">
    <property type="term" value="F:fumarylacetoacetase activity"/>
    <property type="evidence" value="ECO:0007669"/>
    <property type="project" value="UniProtKB-EC"/>
</dbReference>
<dbReference type="InterPro" id="IPR015377">
    <property type="entry name" value="Fumarylacetoacetase_N"/>
</dbReference>
<dbReference type="SUPFAM" id="SSF56529">
    <property type="entry name" value="FAH"/>
    <property type="match status" value="1"/>
</dbReference>
<feature type="binding site" evidence="12">
    <location>
        <position position="249"/>
    </location>
    <ligand>
        <name>substrate</name>
    </ligand>
</feature>
<evidence type="ECO:0000256" key="13">
    <source>
        <dbReference type="PIRSR" id="PIRSR605959-3"/>
    </source>
</evidence>
<feature type="domain" description="Fumarylacetoacetase-like C-terminal" evidence="14">
    <location>
        <begin position="135"/>
        <end position="427"/>
    </location>
</feature>
<evidence type="ECO:0000313" key="16">
    <source>
        <dbReference type="EMBL" id="TPE61137.1"/>
    </source>
</evidence>
<dbReference type="GO" id="GO:1902000">
    <property type="term" value="P:homogentisate catabolic process"/>
    <property type="evidence" value="ECO:0007669"/>
    <property type="project" value="TreeGrafter"/>
</dbReference>
<dbReference type="UniPathway" id="UPA00139">
    <property type="reaction ID" value="UER00341"/>
</dbReference>
<keyword evidence="17" id="KW-1185">Reference proteome</keyword>
<evidence type="ECO:0000256" key="4">
    <source>
        <dbReference type="ARBA" id="ARBA00012094"/>
    </source>
</evidence>
<evidence type="ECO:0000256" key="8">
    <source>
        <dbReference type="ARBA" id="ARBA00022842"/>
    </source>
</evidence>
<feature type="binding site" evidence="12">
    <location>
        <position position="245"/>
    </location>
    <ligand>
        <name>substrate</name>
    </ligand>
</feature>
<evidence type="ECO:0000256" key="12">
    <source>
        <dbReference type="PIRSR" id="PIRSR605959-2"/>
    </source>
</evidence>
<organism evidence="16 17">
    <name type="scientific">Sandaracinobacter neustonicus</name>
    <dbReference type="NCBI Taxonomy" id="1715348"/>
    <lineage>
        <taxon>Bacteria</taxon>
        <taxon>Pseudomonadati</taxon>
        <taxon>Pseudomonadota</taxon>
        <taxon>Alphaproteobacteria</taxon>
        <taxon>Sphingomonadales</taxon>
        <taxon>Sphingosinicellaceae</taxon>
        <taxon>Sandaracinobacter</taxon>
    </lineage>
</organism>
<comment type="caution">
    <text evidence="16">The sequence shown here is derived from an EMBL/GenBank/DDBJ whole genome shotgun (WGS) entry which is preliminary data.</text>
</comment>